<name>A0AB35U6P1_9FIRM</name>
<dbReference type="InterPro" id="IPR006287">
    <property type="entry name" value="DJ-1"/>
</dbReference>
<comment type="caution">
    <text evidence="2">The sequence shown here is derived from an EMBL/GenBank/DDBJ whole genome shotgun (WGS) entry which is preliminary data.</text>
</comment>
<dbReference type="CDD" id="cd03135">
    <property type="entry name" value="GATase1_DJ-1"/>
    <property type="match status" value="1"/>
</dbReference>
<dbReference type="InterPro" id="IPR050325">
    <property type="entry name" value="Prot/Nucl_acid_deglycase"/>
</dbReference>
<dbReference type="InterPro" id="IPR002818">
    <property type="entry name" value="DJ-1/PfpI"/>
</dbReference>
<reference evidence="2 3" key="1">
    <citation type="submission" date="2022-03" db="EMBL/GenBank/DDBJ databases">
        <title>Novel taxa within the pig intestine.</title>
        <authorList>
            <person name="Wylensek D."/>
            <person name="Bishof K."/>
            <person name="Afrizal A."/>
            <person name="Clavel T."/>
        </authorList>
    </citation>
    <scope>NUCLEOTIDE SEQUENCE [LARGE SCALE GENOMIC DNA]</scope>
    <source>
        <strain evidence="2 3">CLA-KB-P133</strain>
    </source>
</reference>
<gene>
    <name evidence="2" type="ORF">MOZ60_02060</name>
</gene>
<dbReference type="Pfam" id="PF01965">
    <property type="entry name" value="DJ-1_PfpI"/>
    <property type="match status" value="1"/>
</dbReference>
<dbReference type="GO" id="GO:0005737">
    <property type="term" value="C:cytoplasm"/>
    <property type="evidence" value="ECO:0007669"/>
    <property type="project" value="TreeGrafter"/>
</dbReference>
<protein>
    <submittedName>
        <fullName evidence="2">DJ-1/PfpI family protein</fullName>
    </submittedName>
</protein>
<keyword evidence="3" id="KW-1185">Reference proteome</keyword>
<dbReference type="PANTHER" id="PTHR48094:SF12">
    <property type="entry name" value="PARKINSON DISEASE PROTEIN 7 HOMOLOG"/>
    <property type="match status" value="1"/>
</dbReference>
<feature type="domain" description="DJ-1/PfpI" evidence="1">
    <location>
        <begin position="2"/>
        <end position="162"/>
    </location>
</feature>
<accession>A0AB35U6P1</accession>
<dbReference type="InterPro" id="IPR029062">
    <property type="entry name" value="Class_I_gatase-like"/>
</dbReference>
<dbReference type="Proteomes" id="UP001286174">
    <property type="component" value="Unassembled WGS sequence"/>
</dbReference>
<dbReference type="AlphaFoldDB" id="A0AB35U6P1"/>
<dbReference type="SUPFAM" id="SSF52317">
    <property type="entry name" value="Class I glutamine amidotransferase-like"/>
    <property type="match status" value="1"/>
</dbReference>
<dbReference type="NCBIfam" id="TIGR01383">
    <property type="entry name" value="not_thiJ"/>
    <property type="match status" value="1"/>
</dbReference>
<dbReference type="EMBL" id="JALBUR010000003">
    <property type="protein sequence ID" value="MDX8418875.1"/>
    <property type="molecule type" value="Genomic_DNA"/>
</dbReference>
<evidence type="ECO:0000313" key="3">
    <source>
        <dbReference type="Proteomes" id="UP001286174"/>
    </source>
</evidence>
<organism evidence="2 3">
    <name type="scientific">Grylomicrobium aquisgranensis</name>
    <dbReference type="NCBI Taxonomy" id="2926318"/>
    <lineage>
        <taxon>Bacteria</taxon>
        <taxon>Bacillati</taxon>
        <taxon>Bacillota</taxon>
        <taxon>Erysipelotrichia</taxon>
        <taxon>Erysipelotrichales</taxon>
        <taxon>Erysipelotrichaceae</taxon>
        <taxon>Grylomicrobium</taxon>
    </lineage>
</organism>
<evidence type="ECO:0000313" key="2">
    <source>
        <dbReference type="EMBL" id="MDX8418875.1"/>
    </source>
</evidence>
<proteinExistence type="predicted"/>
<dbReference type="Gene3D" id="3.40.50.880">
    <property type="match status" value="1"/>
</dbReference>
<sequence>MKKTVLILPDGCEEGEALTIADVLRRAEIDCKMCALENREVTGAWGNVIKADRVLSRADEAADMIILPGGYKGAENMCADRQLQEMLQQMNREGKIIAAICAAPLALEKAGVLKGHCYTSYPGIRDRLTDGTWRDELVVSDGNLITSQGPALAWRFAYALVQALGTDPEAVKQRMVYDKAFDEKGEQA</sequence>
<evidence type="ECO:0000259" key="1">
    <source>
        <dbReference type="Pfam" id="PF01965"/>
    </source>
</evidence>
<dbReference type="RefSeq" id="WP_370595461.1">
    <property type="nucleotide sequence ID" value="NZ_JALBUR010000003.1"/>
</dbReference>
<dbReference type="PANTHER" id="PTHR48094">
    <property type="entry name" value="PROTEIN/NUCLEIC ACID DEGLYCASE DJ-1-RELATED"/>
    <property type="match status" value="1"/>
</dbReference>